<organism evidence="2">
    <name type="scientific">uncultured Blastococcus sp</name>
    <dbReference type="NCBI Taxonomy" id="217144"/>
    <lineage>
        <taxon>Bacteria</taxon>
        <taxon>Bacillati</taxon>
        <taxon>Actinomycetota</taxon>
        <taxon>Actinomycetes</taxon>
        <taxon>Geodermatophilales</taxon>
        <taxon>Geodermatophilaceae</taxon>
        <taxon>Blastococcus</taxon>
        <taxon>environmental samples</taxon>
    </lineage>
</organism>
<feature type="compositionally biased region" description="Basic residues" evidence="1">
    <location>
        <begin position="108"/>
        <end position="121"/>
    </location>
</feature>
<name>A0A6J4H1J9_9ACTN</name>
<reference evidence="2" key="1">
    <citation type="submission" date="2020-02" db="EMBL/GenBank/DDBJ databases">
        <authorList>
            <person name="Meier V. D."/>
        </authorList>
    </citation>
    <scope>NUCLEOTIDE SEQUENCE</scope>
    <source>
        <strain evidence="2">AVDCRST_MAG57</strain>
    </source>
</reference>
<proteinExistence type="predicted"/>
<sequence length="141" mass="15781">ETADGHQPGPGRHARRLLLHGGGRAGPAQRRRVRPRSRGPGRRLRLRSRLRRSGIPQGDDDGSRPRPRDLPRRAAHGRRGVRDHARARARGHRRRGVRRTGRRDARAARRHRAVRAGRRGHRPEARSPGVPPLPGADGGRL</sequence>
<dbReference type="EMBL" id="CADCTI010000009">
    <property type="protein sequence ID" value="CAA9210862.1"/>
    <property type="molecule type" value="Genomic_DNA"/>
</dbReference>
<feature type="non-terminal residue" evidence="2">
    <location>
        <position position="1"/>
    </location>
</feature>
<dbReference type="AlphaFoldDB" id="A0A6J4H1J9"/>
<gene>
    <name evidence="2" type="ORF">AVDCRST_MAG57-90</name>
</gene>
<feature type="compositionally biased region" description="Basic residues" evidence="1">
    <location>
        <begin position="29"/>
        <end position="52"/>
    </location>
</feature>
<feature type="region of interest" description="Disordered" evidence="1">
    <location>
        <begin position="1"/>
        <end position="141"/>
    </location>
</feature>
<evidence type="ECO:0000313" key="2">
    <source>
        <dbReference type="EMBL" id="CAA9210862.1"/>
    </source>
</evidence>
<evidence type="ECO:0000256" key="1">
    <source>
        <dbReference type="SAM" id="MobiDB-lite"/>
    </source>
</evidence>
<accession>A0A6J4H1J9</accession>
<feature type="compositionally biased region" description="Basic residues" evidence="1">
    <location>
        <begin position="87"/>
        <end position="101"/>
    </location>
</feature>
<feature type="non-terminal residue" evidence="2">
    <location>
        <position position="141"/>
    </location>
</feature>
<feature type="compositionally biased region" description="Basic and acidic residues" evidence="1">
    <location>
        <begin position="61"/>
        <end position="72"/>
    </location>
</feature>
<protein>
    <submittedName>
        <fullName evidence="2">Uncharacterized protein</fullName>
    </submittedName>
</protein>